<dbReference type="EMBL" id="JAATJV010153438">
    <property type="protein sequence ID" value="MBZ3870826.1"/>
    <property type="molecule type" value="Genomic_DNA"/>
</dbReference>
<dbReference type="SMART" id="SM00360">
    <property type="entry name" value="RRM"/>
    <property type="match status" value="2"/>
</dbReference>
<comment type="caution">
    <text evidence="8">The sequence shown here is derived from an EMBL/GenBank/DDBJ whole genome shotgun (WGS) entry which is preliminary data.</text>
</comment>
<dbReference type="SUPFAM" id="SSF54928">
    <property type="entry name" value="RNA-binding domain, RBD"/>
    <property type="match status" value="1"/>
</dbReference>
<keyword evidence="2" id="KW-0677">Repeat</keyword>
<feature type="compositionally biased region" description="Basic and acidic residues" evidence="6">
    <location>
        <begin position="308"/>
        <end position="327"/>
    </location>
</feature>
<dbReference type="InterPro" id="IPR051945">
    <property type="entry name" value="RRM_MRD1_RNA_proc_ribogen"/>
</dbReference>
<accession>A0AA41SRZ1</accession>
<gene>
    <name evidence="8" type="ORF">SUZIE_109880</name>
</gene>
<keyword evidence="9" id="KW-1185">Reference proteome</keyword>
<dbReference type="PROSITE" id="PS50102">
    <property type="entry name" value="RRM"/>
    <property type="match status" value="1"/>
</dbReference>
<evidence type="ECO:0000256" key="6">
    <source>
        <dbReference type="SAM" id="MobiDB-lite"/>
    </source>
</evidence>
<feature type="compositionally biased region" description="Acidic residues" evidence="6">
    <location>
        <begin position="298"/>
        <end position="307"/>
    </location>
</feature>
<feature type="region of interest" description="Disordered" evidence="6">
    <location>
        <begin position="280"/>
        <end position="338"/>
    </location>
</feature>
<dbReference type="PANTHER" id="PTHR48039">
    <property type="entry name" value="RNA-BINDING MOTIF PROTEIN 14B"/>
    <property type="match status" value="1"/>
</dbReference>
<evidence type="ECO:0000259" key="7">
    <source>
        <dbReference type="PROSITE" id="PS50102"/>
    </source>
</evidence>
<sequence>MLAGQVRSQGLRLLPGYRACCQAHRFSQLEHLTACSQGLGPQPGGCYIKVFREKHMPTAKGPLQNNRTLGKNEEEEDLADSRRLFVHNLPYTSTEEDLEGLFSSYGPLSELHYPIESMTKEPKDFAFVTFGKMLHGLPSTIRKEASEDANTPGSSYKKKAASKDKASSSSSHNCNTLFMGPNAVAEVITQKYIATKSQVLDDATAERSKTMILAKNLPAGTLATELRETFGHFGSLGRVLLPKGGVTAIIVEFLEPLEFHHIPLYLKWAPGGVFSSTAPQRKELQEAPAKSAEKNEVEPEMVADCETPEGKKPAEEGAEASKPRAEKEEEEEEEDKNLPGCTLFIKNITFNTTEETLREVSIHQEWGMLQAVMQAVHLLCVPHGSGGGQPTLLHTIPAIGGFHVPSALKNSSPTASVVSGPEVSATTVRGLMEPAGDS</sequence>
<evidence type="ECO:0000256" key="2">
    <source>
        <dbReference type="ARBA" id="ARBA00022737"/>
    </source>
</evidence>
<proteinExistence type="predicted"/>
<protein>
    <submittedName>
        <fullName evidence="8">RNA-binding protein 19</fullName>
    </submittedName>
</protein>
<dbReference type="GO" id="GO:0005730">
    <property type="term" value="C:nucleolus"/>
    <property type="evidence" value="ECO:0007669"/>
    <property type="project" value="TreeGrafter"/>
</dbReference>
<evidence type="ECO:0000256" key="3">
    <source>
        <dbReference type="ARBA" id="ARBA00022884"/>
    </source>
</evidence>
<dbReference type="InterPro" id="IPR000504">
    <property type="entry name" value="RRM_dom"/>
</dbReference>
<keyword evidence="3 5" id="KW-0694">RNA-binding</keyword>
<name>A0AA41SRZ1_SCICA</name>
<dbReference type="Gene3D" id="3.30.70.330">
    <property type="match status" value="3"/>
</dbReference>
<comment type="subcellular location">
    <subcellularLocation>
        <location evidence="1">Nucleus</location>
    </subcellularLocation>
</comment>
<dbReference type="AlphaFoldDB" id="A0AA41SRZ1"/>
<organism evidence="8 9">
    <name type="scientific">Sciurus carolinensis</name>
    <name type="common">Eastern gray squirrel</name>
    <dbReference type="NCBI Taxonomy" id="30640"/>
    <lineage>
        <taxon>Eukaryota</taxon>
        <taxon>Metazoa</taxon>
        <taxon>Chordata</taxon>
        <taxon>Craniata</taxon>
        <taxon>Vertebrata</taxon>
        <taxon>Euteleostomi</taxon>
        <taxon>Mammalia</taxon>
        <taxon>Eutheria</taxon>
        <taxon>Euarchontoglires</taxon>
        <taxon>Glires</taxon>
        <taxon>Rodentia</taxon>
        <taxon>Sciuromorpha</taxon>
        <taxon>Sciuridae</taxon>
        <taxon>Sciurinae</taxon>
        <taxon>Sciurini</taxon>
        <taxon>Sciurus</taxon>
    </lineage>
</organism>
<feature type="region of interest" description="Disordered" evidence="6">
    <location>
        <begin position="141"/>
        <end position="172"/>
    </location>
</feature>
<feature type="domain" description="RRM" evidence="7">
    <location>
        <begin position="82"/>
        <end position="130"/>
    </location>
</feature>
<feature type="compositionally biased region" description="Basic and acidic residues" evidence="6">
    <location>
        <begin position="280"/>
        <end position="297"/>
    </location>
</feature>
<reference evidence="8" key="1">
    <citation type="submission" date="2020-03" db="EMBL/GenBank/DDBJ databases">
        <title>Studies in the Genomics of Life Span.</title>
        <authorList>
            <person name="Glass D."/>
        </authorList>
    </citation>
    <scope>NUCLEOTIDE SEQUENCE</scope>
    <source>
        <strain evidence="8">SUZIE</strain>
        <tissue evidence="8">Muscle</tissue>
    </source>
</reference>
<evidence type="ECO:0000256" key="4">
    <source>
        <dbReference type="ARBA" id="ARBA00023242"/>
    </source>
</evidence>
<evidence type="ECO:0000256" key="5">
    <source>
        <dbReference type="PROSITE-ProRule" id="PRU00176"/>
    </source>
</evidence>
<evidence type="ECO:0000256" key="1">
    <source>
        <dbReference type="ARBA" id="ARBA00004123"/>
    </source>
</evidence>
<evidence type="ECO:0000313" key="9">
    <source>
        <dbReference type="Proteomes" id="UP001166674"/>
    </source>
</evidence>
<dbReference type="GO" id="GO:0003729">
    <property type="term" value="F:mRNA binding"/>
    <property type="evidence" value="ECO:0007669"/>
    <property type="project" value="TreeGrafter"/>
</dbReference>
<evidence type="ECO:0000313" key="8">
    <source>
        <dbReference type="EMBL" id="MBZ3870826.1"/>
    </source>
</evidence>
<dbReference type="Pfam" id="PF00076">
    <property type="entry name" value="RRM_1"/>
    <property type="match status" value="1"/>
</dbReference>
<keyword evidence="4" id="KW-0539">Nucleus</keyword>
<dbReference type="InterPro" id="IPR035979">
    <property type="entry name" value="RBD_domain_sf"/>
</dbReference>
<dbReference type="PANTHER" id="PTHR48039:SF5">
    <property type="entry name" value="RNA-BINDING PROTEIN 28"/>
    <property type="match status" value="1"/>
</dbReference>
<dbReference type="Proteomes" id="UP001166674">
    <property type="component" value="Unassembled WGS sequence"/>
</dbReference>
<dbReference type="InterPro" id="IPR012677">
    <property type="entry name" value="Nucleotide-bd_a/b_plait_sf"/>
</dbReference>